<gene>
    <name evidence="2" type="ORF">GCM10022404_06850</name>
</gene>
<evidence type="ECO:0000256" key="1">
    <source>
        <dbReference type="ARBA" id="ARBA00010996"/>
    </source>
</evidence>
<dbReference type="InterPro" id="IPR003782">
    <property type="entry name" value="SCO1/SenC"/>
</dbReference>
<dbReference type="Proteomes" id="UP001399917">
    <property type="component" value="Unassembled WGS sequence"/>
</dbReference>
<dbReference type="PANTHER" id="PTHR12151:SF25">
    <property type="entry name" value="LINALOOL DEHYDRATASE_ISOMERASE DOMAIN-CONTAINING PROTEIN"/>
    <property type="match status" value="1"/>
</dbReference>
<dbReference type="Gene3D" id="3.40.30.10">
    <property type="entry name" value="Glutaredoxin"/>
    <property type="match status" value="1"/>
</dbReference>
<dbReference type="Pfam" id="PF02630">
    <property type="entry name" value="SCO1-SenC"/>
    <property type="match status" value="1"/>
</dbReference>
<dbReference type="InterPro" id="IPR036249">
    <property type="entry name" value="Thioredoxin-like_sf"/>
</dbReference>
<protein>
    <submittedName>
        <fullName evidence="2">SCO family protein</fullName>
    </submittedName>
</protein>
<accession>A0ABP7JXI7</accession>
<dbReference type="EMBL" id="BAABDF010000003">
    <property type="protein sequence ID" value="GAA3858683.1"/>
    <property type="molecule type" value="Genomic_DNA"/>
</dbReference>
<comment type="similarity">
    <text evidence="1">Belongs to the SCO1/2 family.</text>
</comment>
<dbReference type="PANTHER" id="PTHR12151">
    <property type="entry name" value="ELECTRON TRANSPORT PROTIN SCO1/SENC FAMILY MEMBER"/>
    <property type="match status" value="1"/>
</dbReference>
<organism evidence="2 3">
    <name type="scientific">Celeribacter arenosi</name>
    <dbReference type="NCBI Taxonomy" id="792649"/>
    <lineage>
        <taxon>Bacteria</taxon>
        <taxon>Pseudomonadati</taxon>
        <taxon>Pseudomonadota</taxon>
        <taxon>Alphaproteobacteria</taxon>
        <taxon>Rhodobacterales</taxon>
        <taxon>Roseobacteraceae</taxon>
        <taxon>Celeribacter</taxon>
    </lineage>
</organism>
<dbReference type="RefSeq" id="WP_344843497.1">
    <property type="nucleotide sequence ID" value="NZ_BAABDF010000003.1"/>
</dbReference>
<name>A0ABP7JXI7_9RHOB</name>
<proteinExistence type="inferred from homology"/>
<keyword evidence="3" id="KW-1185">Reference proteome</keyword>
<dbReference type="CDD" id="cd02968">
    <property type="entry name" value="SCO"/>
    <property type="match status" value="1"/>
</dbReference>
<evidence type="ECO:0000313" key="2">
    <source>
        <dbReference type="EMBL" id="GAA3858683.1"/>
    </source>
</evidence>
<reference evidence="3" key="1">
    <citation type="journal article" date="2019" name="Int. J. Syst. Evol. Microbiol.">
        <title>The Global Catalogue of Microorganisms (GCM) 10K type strain sequencing project: providing services to taxonomists for standard genome sequencing and annotation.</title>
        <authorList>
            <consortium name="The Broad Institute Genomics Platform"/>
            <consortium name="The Broad Institute Genome Sequencing Center for Infectious Disease"/>
            <person name="Wu L."/>
            <person name="Ma J."/>
        </authorList>
    </citation>
    <scope>NUCLEOTIDE SEQUENCE [LARGE SCALE GENOMIC DNA]</scope>
    <source>
        <strain evidence="3">JCM 17190</strain>
    </source>
</reference>
<comment type="caution">
    <text evidence="2">The sequence shown here is derived from an EMBL/GenBank/DDBJ whole genome shotgun (WGS) entry which is preliminary data.</text>
</comment>
<dbReference type="SUPFAM" id="SSF52833">
    <property type="entry name" value="Thioredoxin-like"/>
    <property type="match status" value="1"/>
</dbReference>
<evidence type="ECO:0000313" key="3">
    <source>
        <dbReference type="Proteomes" id="UP001399917"/>
    </source>
</evidence>
<sequence length="209" mass="22921">MSTRTFASIAILAVAAGLGISAWFAMKPASDDPFAQCRASAVSGGAGAIGGPFEVVREDGVTVTDAEIFTKPTILYFGYTFCPDVCPLDSMRNADAQRLLEERGYDVQTAFISIDPNRDTVEVVAEFTDLFHDNMIGFTGSPEQISTASKAFKTYFKAHTDEDPEYYLVDHSTFSYLVMPDTGFAEFFRREDSPETMAERTACFIDAAK</sequence>